<dbReference type="EMBL" id="FNPK01000052">
    <property type="protein sequence ID" value="SDY89972.1"/>
    <property type="molecule type" value="Genomic_DNA"/>
</dbReference>
<dbReference type="AlphaFoldDB" id="A0A1H3NM44"/>
<protein>
    <submittedName>
        <fullName evidence="1">Uncharacterized protein</fullName>
    </submittedName>
</protein>
<gene>
    <name evidence="1" type="ORF">SAMN05421643_1525</name>
</gene>
<sequence>MITESIKRTTSSHQLQHENLVSNLIQERLQNISKKFIKTIDSLPDQNLQILLTLSDEEFWSKIKAEALMQSLINNKTPEKTEQEEYAEARQAFLKKIEKYGGVHKSSTVMKLLSVTAPTVIKYGKTNKLIVINWGAENLFPVFQFSTHEENSEKGMLKGIPELLALITHKVSAVRKCNFFTKKIEIPGESEKTSILNVLQRGSSEEQMEYFRLLAKNFGTNNLM</sequence>
<organism evidence="1 2">
    <name type="scientific">Acinetobacter kyonggiensis</name>
    <dbReference type="NCBI Taxonomy" id="595670"/>
    <lineage>
        <taxon>Bacteria</taxon>
        <taxon>Pseudomonadati</taxon>
        <taxon>Pseudomonadota</taxon>
        <taxon>Gammaproteobacteria</taxon>
        <taxon>Moraxellales</taxon>
        <taxon>Moraxellaceae</taxon>
        <taxon>Acinetobacter</taxon>
    </lineage>
</organism>
<reference evidence="2" key="1">
    <citation type="submission" date="2016-10" db="EMBL/GenBank/DDBJ databases">
        <authorList>
            <person name="Varghese N."/>
            <person name="Submissions S."/>
        </authorList>
    </citation>
    <scope>NUCLEOTIDE SEQUENCE [LARGE SCALE GENOMIC DNA]</scope>
    <source>
        <strain evidence="2">ANC 5109</strain>
    </source>
</reference>
<dbReference type="RefSeq" id="WP_092692988.1">
    <property type="nucleotide sequence ID" value="NZ_FNPK01000052.1"/>
</dbReference>
<evidence type="ECO:0000313" key="2">
    <source>
        <dbReference type="Proteomes" id="UP000199035"/>
    </source>
</evidence>
<name>A0A1H3NM44_9GAMM</name>
<evidence type="ECO:0000313" key="1">
    <source>
        <dbReference type="EMBL" id="SDY89972.1"/>
    </source>
</evidence>
<dbReference type="Proteomes" id="UP000199035">
    <property type="component" value="Unassembled WGS sequence"/>
</dbReference>
<accession>A0A1H3NM44</accession>
<proteinExistence type="predicted"/>
<keyword evidence="2" id="KW-1185">Reference proteome</keyword>